<accession>A0ABV7WRC8</accession>
<evidence type="ECO:0000256" key="1">
    <source>
        <dbReference type="ARBA" id="ARBA00004418"/>
    </source>
</evidence>
<reference evidence="6" key="1">
    <citation type="journal article" date="2019" name="Int. J. Syst. Evol. Microbiol.">
        <title>The Global Catalogue of Microorganisms (GCM) 10K type strain sequencing project: providing services to taxonomists for standard genome sequencing and annotation.</title>
        <authorList>
            <consortium name="The Broad Institute Genomics Platform"/>
            <consortium name="The Broad Institute Genome Sequencing Center for Infectious Disease"/>
            <person name="Wu L."/>
            <person name="Ma J."/>
        </authorList>
    </citation>
    <scope>NUCLEOTIDE SEQUENCE [LARGE SCALE GENOMIC DNA]</scope>
    <source>
        <strain evidence="6">CECT 8288</strain>
    </source>
</reference>
<name>A0ABV7WRC8_9GAMM</name>
<dbReference type="EMBL" id="JBHRYN010000007">
    <property type="protein sequence ID" value="MFC3700864.1"/>
    <property type="molecule type" value="Genomic_DNA"/>
</dbReference>
<comment type="subcellular location">
    <subcellularLocation>
        <location evidence="1">Periplasm</location>
    </subcellularLocation>
</comment>
<dbReference type="PANTHER" id="PTHR30024:SF47">
    <property type="entry name" value="TAURINE-BINDING PERIPLASMIC PROTEIN"/>
    <property type="match status" value="1"/>
</dbReference>
<evidence type="ECO:0000256" key="3">
    <source>
        <dbReference type="ARBA" id="ARBA00022729"/>
    </source>
</evidence>
<dbReference type="Proteomes" id="UP001595710">
    <property type="component" value="Unassembled WGS sequence"/>
</dbReference>
<gene>
    <name evidence="5" type="ORF">ACFOND_04355</name>
</gene>
<keyword evidence="3" id="KW-0732">Signal</keyword>
<keyword evidence="6" id="KW-1185">Reference proteome</keyword>
<evidence type="ECO:0000313" key="6">
    <source>
        <dbReference type="Proteomes" id="UP001595710"/>
    </source>
</evidence>
<organism evidence="5 6">
    <name type="scientific">Reinekea marina</name>
    <dbReference type="NCBI Taxonomy" id="1310421"/>
    <lineage>
        <taxon>Bacteria</taxon>
        <taxon>Pseudomonadati</taxon>
        <taxon>Pseudomonadota</taxon>
        <taxon>Gammaproteobacteria</taxon>
        <taxon>Oceanospirillales</taxon>
        <taxon>Saccharospirillaceae</taxon>
        <taxon>Reinekea</taxon>
    </lineage>
</organism>
<dbReference type="Pfam" id="PF09084">
    <property type="entry name" value="NMT1"/>
    <property type="match status" value="1"/>
</dbReference>
<sequence length="326" mass="36543">MSACYKTILIVVMACLFFVACDSNKSEAIPIRIAVSKTPLSSPVYIAHEQGIFEQCGLDVSIIEYAGGLRSFNALVNDKADFATSSDTLVAFKAMEHKDISLIASFSSSDHDTKVLENTSANLGATYRIGYYPDTASEYLMRMYLALSPPISNIELVPLTPEEMMNQWQQGLLNKAVIWEPYVYKIVANNPANTKVVDTKGLYKLSFQMVSRSSILDAKPNSDERMIHAINIATHFIAQNPETAKRMIMNQLFLDDEFMAWDWPNNQFKLNIGRQLLLNAQENARWLKKVSAARHSLSVDASQISRKTMSMDPPTIEDSLAYCENL</sequence>
<proteinExistence type="inferred from homology"/>
<evidence type="ECO:0000259" key="4">
    <source>
        <dbReference type="Pfam" id="PF09084"/>
    </source>
</evidence>
<comment type="caution">
    <text evidence="5">The sequence shown here is derived from an EMBL/GenBank/DDBJ whole genome shotgun (WGS) entry which is preliminary data.</text>
</comment>
<dbReference type="RefSeq" id="WP_290280431.1">
    <property type="nucleotide sequence ID" value="NZ_JAUFQI010000001.1"/>
</dbReference>
<dbReference type="SUPFAM" id="SSF53850">
    <property type="entry name" value="Periplasmic binding protein-like II"/>
    <property type="match status" value="1"/>
</dbReference>
<dbReference type="Gene3D" id="3.40.190.10">
    <property type="entry name" value="Periplasmic binding protein-like II"/>
    <property type="match status" value="2"/>
</dbReference>
<dbReference type="Pfam" id="PF13379">
    <property type="entry name" value="NMT1_2"/>
    <property type="match status" value="1"/>
</dbReference>
<dbReference type="PROSITE" id="PS51257">
    <property type="entry name" value="PROKAR_LIPOPROTEIN"/>
    <property type="match status" value="1"/>
</dbReference>
<protein>
    <submittedName>
        <fullName evidence="5">ABC transporter substrate-binding protein</fullName>
    </submittedName>
</protein>
<evidence type="ECO:0000313" key="5">
    <source>
        <dbReference type="EMBL" id="MFC3700864.1"/>
    </source>
</evidence>
<feature type="domain" description="SsuA/THI5-like" evidence="4">
    <location>
        <begin position="41"/>
        <end position="107"/>
    </location>
</feature>
<evidence type="ECO:0000256" key="2">
    <source>
        <dbReference type="ARBA" id="ARBA00010742"/>
    </source>
</evidence>
<dbReference type="InterPro" id="IPR015168">
    <property type="entry name" value="SsuA/THI5"/>
</dbReference>
<comment type="similarity">
    <text evidence="2">Belongs to the bacterial solute-binding protein SsuA/TauA family.</text>
</comment>
<dbReference type="PANTHER" id="PTHR30024">
    <property type="entry name" value="ALIPHATIC SULFONATES-BINDING PROTEIN-RELATED"/>
    <property type="match status" value="1"/>
</dbReference>